<dbReference type="GO" id="GO:0004601">
    <property type="term" value="F:peroxidase activity"/>
    <property type="evidence" value="ECO:0007669"/>
    <property type="project" value="InterPro"/>
</dbReference>
<name>A0A397TZA2_9GLOM</name>
<evidence type="ECO:0000313" key="2">
    <source>
        <dbReference type="Proteomes" id="UP000266673"/>
    </source>
</evidence>
<dbReference type="Proteomes" id="UP000266673">
    <property type="component" value="Unassembled WGS sequence"/>
</dbReference>
<evidence type="ECO:0000313" key="1">
    <source>
        <dbReference type="EMBL" id="RIB01799.1"/>
    </source>
</evidence>
<dbReference type="GO" id="GO:0020037">
    <property type="term" value="F:heme binding"/>
    <property type="evidence" value="ECO:0007669"/>
    <property type="project" value="InterPro"/>
</dbReference>
<dbReference type="Gene3D" id="1.10.640.10">
    <property type="entry name" value="Haem peroxidase domain superfamily, animal type"/>
    <property type="match status" value="1"/>
</dbReference>
<sequence length="64" mass="7443">FRIIECIGIESAGSLGVCSLNEFRQYLNLKPYETFEDMNPDKRMAEILRTFYAMSIMLSFILVL</sequence>
<dbReference type="InterPro" id="IPR010255">
    <property type="entry name" value="Haem_peroxidase_sf"/>
</dbReference>
<dbReference type="InterPro" id="IPR019791">
    <property type="entry name" value="Haem_peroxidase_animal"/>
</dbReference>
<organism evidence="1 2">
    <name type="scientific">Gigaspora rosea</name>
    <dbReference type="NCBI Taxonomy" id="44941"/>
    <lineage>
        <taxon>Eukaryota</taxon>
        <taxon>Fungi</taxon>
        <taxon>Fungi incertae sedis</taxon>
        <taxon>Mucoromycota</taxon>
        <taxon>Glomeromycotina</taxon>
        <taxon>Glomeromycetes</taxon>
        <taxon>Diversisporales</taxon>
        <taxon>Gigasporaceae</taxon>
        <taxon>Gigaspora</taxon>
    </lineage>
</organism>
<dbReference type="GO" id="GO:0006979">
    <property type="term" value="P:response to oxidative stress"/>
    <property type="evidence" value="ECO:0007669"/>
    <property type="project" value="InterPro"/>
</dbReference>
<dbReference type="InterPro" id="IPR037120">
    <property type="entry name" value="Haem_peroxidase_sf_animal"/>
</dbReference>
<comment type="caution">
    <text evidence="1">The sequence shown here is derived from an EMBL/GenBank/DDBJ whole genome shotgun (WGS) entry which is preliminary data.</text>
</comment>
<protein>
    <submittedName>
        <fullName evidence="1">Uncharacterized protein</fullName>
    </submittedName>
</protein>
<proteinExistence type="predicted"/>
<dbReference type="STRING" id="44941.A0A397TZA2"/>
<feature type="non-terminal residue" evidence="1">
    <location>
        <position position="1"/>
    </location>
</feature>
<dbReference type="OrthoDB" id="823504at2759"/>
<keyword evidence="2" id="KW-1185">Reference proteome</keyword>
<dbReference type="PROSITE" id="PS50292">
    <property type="entry name" value="PEROXIDASE_3"/>
    <property type="match status" value="1"/>
</dbReference>
<dbReference type="AlphaFoldDB" id="A0A397TZA2"/>
<gene>
    <name evidence="1" type="ORF">C2G38_1992340</name>
</gene>
<dbReference type="EMBL" id="QKWP01002933">
    <property type="protein sequence ID" value="RIB01799.1"/>
    <property type="molecule type" value="Genomic_DNA"/>
</dbReference>
<reference evidence="1 2" key="1">
    <citation type="submission" date="2018-06" db="EMBL/GenBank/DDBJ databases">
        <title>Comparative genomics reveals the genomic features of Rhizophagus irregularis, R. cerebriforme, R. diaphanum and Gigaspora rosea, and their symbiotic lifestyle signature.</title>
        <authorList>
            <person name="Morin E."/>
            <person name="San Clemente H."/>
            <person name="Chen E.C.H."/>
            <person name="De La Providencia I."/>
            <person name="Hainaut M."/>
            <person name="Kuo A."/>
            <person name="Kohler A."/>
            <person name="Murat C."/>
            <person name="Tang N."/>
            <person name="Roy S."/>
            <person name="Loubradou J."/>
            <person name="Henrissat B."/>
            <person name="Grigoriev I.V."/>
            <person name="Corradi N."/>
            <person name="Roux C."/>
            <person name="Martin F.M."/>
        </authorList>
    </citation>
    <scope>NUCLEOTIDE SEQUENCE [LARGE SCALE GENOMIC DNA]</scope>
    <source>
        <strain evidence="1 2">DAOM 194757</strain>
    </source>
</reference>
<accession>A0A397TZA2</accession>
<dbReference type="SUPFAM" id="SSF48113">
    <property type="entry name" value="Heme-dependent peroxidases"/>
    <property type="match status" value="1"/>
</dbReference>